<reference evidence="1 2" key="1">
    <citation type="submission" date="2019-07" db="EMBL/GenBank/DDBJ databases">
        <title>WGS assembly of Gossypium tomentosum.</title>
        <authorList>
            <person name="Chen Z.J."/>
            <person name="Sreedasyam A."/>
            <person name="Ando A."/>
            <person name="Song Q."/>
            <person name="De L."/>
            <person name="Hulse-Kemp A."/>
            <person name="Ding M."/>
            <person name="Ye W."/>
            <person name="Kirkbride R."/>
            <person name="Jenkins J."/>
            <person name="Plott C."/>
            <person name="Lovell J."/>
            <person name="Lin Y.-M."/>
            <person name="Vaughn R."/>
            <person name="Liu B."/>
            <person name="Li W."/>
            <person name="Simpson S."/>
            <person name="Scheffler B."/>
            <person name="Saski C."/>
            <person name="Grover C."/>
            <person name="Hu G."/>
            <person name="Conover J."/>
            <person name="Carlson J."/>
            <person name="Shu S."/>
            <person name="Boston L."/>
            <person name="Williams M."/>
            <person name="Peterson D."/>
            <person name="Mcgee K."/>
            <person name="Jones D."/>
            <person name="Wendel J."/>
            <person name="Stelly D."/>
            <person name="Grimwood J."/>
            <person name="Schmutz J."/>
        </authorList>
    </citation>
    <scope>NUCLEOTIDE SEQUENCE [LARGE SCALE GENOMIC DNA]</scope>
    <source>
        <strain evidence="1">7179.01</strain>
    </source>
</reference>
<organism evidence="1 2">
    <name type="scientific">Gossypium tomentosum</name>
    <name type="common">Hawaiian cotton</name>
    <name type="synonym">Gossypium sandvicense</name>
    <dbReference type="NCBI Taxonomy" id="34277"/>
    <lineage>
        <taxon>Eukaryota</taxon>
        <taxon>Viridiplantae</taxon>
        <taxon>Streptophyta</taxon>
        <taxon>Embryophyta</taxon>
        <taxon>Tracheophyta</taxon>
        <taxon>Spermatophyta</taxon>
        <taxon>Magnoliopsida</taxon>
        <taxon>eudicotyledons</taxon>
        <taxon>Gunneridae</taxon>
        <taxon>Pentapetalae</taxon>
        <taxon>rosids</taxon>
        <taxon>malvids</taxon>
        <taxon>Malvales</taxon>
        <taxon>Malvaceae</taxon>
        <taxon>Malvoideae</taxon>
        <taxon>Gossypium</taxon>
    </lineage>
</organism>
<evidence type="ECO:0000313" key="1">
    <source>
        <dbReference type="EMBL" id="TYH93318.1"/>
    </source>
</evidence>
<protein>
    <submittedName>
        <fullName evidence="1">Uncharacterized protein</fullName>
    </submittedName>
</protein>
<keyword evidence="2" id="KW-1185">Reference proteome</keyword>
<sequence length="39" mass="4535">MYADHFKPFFPSFPFKYPSISTKTSSLEIKFARVPFTSS</sequence>
<evidence type="ECO:0000313" key="2">
    <source>
        <dbReference type="Proteomes" id="UP000322667"/>
    </source>
</evidence>
<dbReference type="AlphaFoldDB" id="A0A5D2MQ83"/>
<name>A0A5D2MQ83_GOSTO</name>
<accession>A0A5D2MQ83</accession>
<dbReference type="EMBL" id="CM017622">
    <property type="protein sequence ID" value="TYH93318.1"/>
    <property type="molecule type" value="Genomic_DNA"/>
</dbReference>
<gene>
    <name evidence="1" type="ORF">ES332_A13G245800v1</name>
</gene>
<proteinExistence type="predicted"/>
<dbReference type="Proteomes" id="UP000322667">
    <property type="component" value="Chromosome A13"/>
</dbReference>